<dbReference type="InterPro" id="IPR036280">
    <property type="entry name" value="Multihaem_cyt_sf"/>
</dbReference>
<organism evidence="1 2">
    <name type="scientific">Sphingopyxis alaskensis (strain DSM 13593 / LMG 18877 / RB2256)</name>
    <name type="common">Sphingomonas alaskensis</name>
    <dbReference type="NCBI Taxonomy" id="317655"/>
    <lineage>
        <taxon>Bacteria</taxon>
        <taxon>Pseudomonadati</taxon>
        <taxon>Pseudomonadota</taxon>
        <taxon>Alphaproteobacteria</taxon>
        <taxon>Sphingomonadales</taxon>
        <taxon>Sphingomonadaceae</taxon>
        <taxon>Sphingopyxis</taxon>
    </lineage>
</organism>
<dbReference type="Proteomes" id="UP000006578">
    <property type="component" value="Chromosome"/>
</dbReference>
<proteinExistence type="predicted"/>
<evidence type="ECO:0000313" key="2">
    <source>
        <dbReference type="Proteomes" id="UP000006578"/>
    </source>
</evidence>
<reference evidence="1 2" key="1">
    <citation type="journal article" date="2009" name="Proc. Natl. Acad. Sci. U.S.A.">
        <title>The genomic basis of trophic strategy in marine bacteria.</title>
        <authorList>
            <person name="Lauro F.M."/>
            <person name="McDougald D."/>
            <person name="Thomas T."/>
            <person name="Williams T.J."/>
            <person name="Egan S."/>
            <person name="Rice S."/>
            <person name="DeMaere M.Z."/>
            <person name="Ting L."/>
            <person name="Ertan H."/>
            <person name="Johnson J."/>
            <person name="Ferriera S."/>
            <person name="Lapidus A."/>
            <person name="Anderson I."/>
            <person name="Kyrpides N."/>
            <person name="Munk A.C."/>
            <person name="Detter C."/>
            <person name="Han C.S."/>
            <person name="Brown M.V."/>
            <person name="Robb F.T."/>
            <person name="Kjelleberg S."/>
            <person name="Cavicchioli R."/>
        </authorList>
    </citation>
    <scope>NUCLEOTIDE SEQUENCE [LARGE SCALE GENOMIC DNA]</scope>
    <source>
        <strain evidence="2">DSM 13593 / LMG 18877 / RB2256</strain>
    </source>
</reference>
<dbReference type="STRING" id="317655.Sala_2466"/>
<keyword evidence="2" id="KW-1185">Reference proteome</keyword>
<dbReference type="AlphaFoldDB" id="Q1GQ99"/>
<dbReference type="EMBL" id="CP000356">
    <property type="protein sequence ID" value="ABF54173.1"/>
    <property type="molecule type" value="Genomic_DNA"/>
</dbReference>
<dbReference type="eggNOG" id="ENOG5030E96">
    <property type="taxonomic scope" value="Bacteria"/>
</dbReference>
<dbReference type="KEGG" id="sal:Sala_2466"/>
<dbReference type="Gene3D" id="3.90.10.10">
    <property type="entry name" value="Cytochrome C3"/>
    <property type="match status" value="2"/>
</dbReference>
<dbReference type="OrthoDB" id="7387371at2"/>
<protein>
    <submittedName>
        <fullName evidence="1">Uncharacterized protein</fullName>
    </submittedName>
</protein>
<sequence>MMRHWLLPALFATSLLVVLLGLPALSRSNAPPQAGVVAQLVSPGPLSEAHRSLAGSCRNCHTPIAGVTGETCKSCHAATDFGNKQSTQFHASALQCTSCHVEHAGRQSLIRMDHKALFKPGIWSQRPAAATAGGAVTGVLACAGCHSIRDPHLGLFGTRCASCHATDSWRIDGYRHPSTNSRNCSECHRAPPSHYMEHFSMVSQRAAGERATVEQCYACHTTDSFNNIRRRGWYDHH</sequence>
<accession>Q1GQ99</accession>
<evidence type="ECO:0000313" key="1">
    <source>
        <dbReference type="EMBL" id="ABF54173.1"/>
    </source>
</evidence>
<name>Q1GQ99_SPHAL</name>
<gene>
    <name evidence="1" type="ordered locus">Sala_2466</name>
</gene>
<dbReference type="SUPFAM" id="SSF48695">
    <property type="entry name" value="Multiheme cytochromes"/>
    <property type="match status" value="1"/>
</dbReference>
<dbReference type="HOGENOM" id="CLU_091005_0_0_5"/>